<dbReference type="InterPro" id="IPR001578">
    <property type="entry name" value="Peptidase_C12_UCH"/>
</dbReference>
<evidence type="ECO:0000256" key="5">
    <source>
        <dbReference type="ARBA" id="ARBA00022801"/>
    </source>
</evidence>
<dbReference type="EMBL" id="HBFG01001624">
    <property type="protein sequence ID" value="CAD8729729.1"/>
    <property type="molecule type" value="Transcribed_RNA"/>
</dbReference>
<name>A0A7S0XLX8_9STRA</name>
<proteinExistence type="inferred from homology"/>
<dbReference type="PANTHER" id="PTHR10589:SF16">
    <property type="entry name" value="UBIQUITIN CARBOXYL-TERMINAL HYDROLASE ISOZYME L5"/>
    <property type="match status" value="1"/>
</dbReference>
<gene>
    <name evidence="13" type="ORF">PDEL0327_LOCUS1222</name>
</gene>
<feature type="active site" description="Nucleophile" evidence="8 10">
    <location>
        <position position="95"/>
    </location>
</feature>
<evidence type="ECO:0000259" key="12">
    <source>
        <dbReference type="PROSITE" id="PS52048"/>
    </source>
</evidence>
<dbReference type="Pfam" id="PF18031">
    <property type="entry name" value="UCH_C"/>
    <property type="match status" value="1"/>
</dbReference>
<dbReference type="InterPro" id="IPR017390">
    <property type="entry name" value="Ubiquitinyl_hydrolase_UCH37"/>
</dbReference>
<dbReference type="Pfam" id="PF01088">
    <property type="entry name" value="Peptidase_C12"/>
    <property type="match status" value="1"/>
</dbReference>
<feature type="domain" description="UCH catalytic" evidence="12">
    <location>
        <begin position="4"/>
        <end position="239"/>
    </location>
</feature>
<dbReference type="AlphaFoldDB" id="A0A7S0XLX8"/>
<feature type="site" description="Transition state stabilizer" evidence="10">
    <location>
        <position position="89"/>
    </location>
</feature>
<dbReference type="PANTHER" id="PTHR10589">
    <property type="entry name" value="UBIQUITIN CARBOXYL-TERMINAL HYDROLASE"/>
    <property type="match status" value="1"/>
</dbReference>
<keyword evidence="4 7" id="KW-0833">Ubl conjugation pathway</keyword>
<dbReference type="GO" id="GO:0016579">
    <property type="term" value="P:protein deubiquitination"/>
    <property type="evidence" value="ECO:0007669"/>
    <property type="project" value="InterPro"/>
</dbReference>
<dbReference type="InterPro" id="IPR041507">
    <property type="entry name" value="UCH_C"/>
</dbReference>
<feature type="site" description="Important for enzyme activity" evidence="9 10">
    <location>
        <position position="189"/>
    </location>
</feature>
<evidence type="ECO:0000256" key="8">
    <source>
        <dbReference type="PIRSR" id="PIRSR038120-1"/>
    </source>
</evidence>
<dbReference type="EC" id="3.4.19.12" evidence="7 11"/>
<dbReference type="InterPro" id="IPR038765">
    <property type="entry name" value="Papain-like_cys_pep_sf"/>
</dbReference>
<reference evidence="13" key="1">
    <citation type="submission" date="2021-01" db="EMBL/GenBank/DDBJ databases">
        <authorList>
            <person name="Corre E."/>
            <person name="Pelletier E."/>
            <person name="Niang G."/>
            <person name="Scheremetjew M."/>
            <person name="Finn R."/>
            <person name="Kale V."/>
            <person name="Holt S."/>
            <person name="Cochrane G."/>
            <person name="Meng A."/>
            <person name="Brown T."/>
            <person name="Cohen L."/>
        </authorList>
    </citation>
    <scope>NUCLEOTIDE SEQUENCE</scope>
    <source>
        <strain evidence="13">B596</strain>
    </source>
</reference>
<dbReference type="GO" id="GO:0006511">
    <property type="term" value="P:ubiquitin-dependent protein catabolic process"/>
    <property type="evidence" value="ECO:0007669"/>
    <property type="project" value="UniProtKB-UniRule"/>
</dbReference>
<evidence type="ECO:0000256" key="4">
    <source>
        <dbReference type="ARBA" id="ARBA00022786"/>
    </source>
</evidence>
<dbReference type="SUPFAM" id="SSF54001">
    <property type="entry name" value="Cysteine proteinases"/>
    <property type="match status" value="1"/>
</dbReference>
<evidence type="ECO:0000256" key="10">
    <source>
        <dbReference type="PROSITE-ProRule" id="PRU01393"/>
    </source>
</evidence>
<dbReference type="PRINTS" id="PR00707">
    <property type="entry name" value="UBCTHYDRLASE"/>
</dbReference>
<dbReference type="CDD" id="cd09617">
    <property type="entry name" value="Peptidase_C12_UCH37_BAP1"/>
    <property type="match status" value="1"/>
</dbReference>
<evidence type="ECO:0000256" key="2">
    <source>
        <dbReference type="ARBA" id="ARBA00009326"/>
    </source>
</evidence>
<comment type="catalytic activity">
    <reaction evidence="1 7 10 11">
        <text>Thiol-dependent hydrolysis of ester, thioester, amide, peptide and isopeptide bonds formed by the C-terminal Gly of ubiquitin (a 76-residue protein attached to proteins as an intracellular targeting signal).</text>
        <dbReference type="EC" id="3.4.19.12"/>
    </reaction>
</comment>
<evidence type="ECO:0000256" key="9">
    <source>
        <dbReference type="PIRSR" id="PIRSR038120-2"/>
    </source>
</evidence>
<feature type="active site" description="Proton donor" evidence="8 10">
    <location>
        <position position="173"/>
    </location>
</feature>
<comment type="similarity">
    <text evidence="2 7 10 11">Belongs to the peptidase C12 family.</text>
</comment>
<dbReference type="PROSITE" id="PS52048">
    <property type="entry name" value="UCH_DOMAIN"/>
    <property type="match status" value="1"/>
</dbReference>
<organism evidence="13">
    <name type="scientific">Pseudo-nitzschia delicatissima</name>
    <dbReference type="NCBI Taxonomy" id="44447"/>
    <lineage>
        <taxon>Eukaryota</taxon>
        <taxon>Sar</taxon>
        <taxon>Stramenopiles</taxon>
        <taxon>Ochrophyta</taxon>
        <taxon>Bacillariophyta</taxon>
        <taxon>Bacillariophyceae</taxon>
        <taxon>Bacillariophycidae</taxon>
        <taxon>Bacillariales</taxon>
        <taxon>Bacillariaceae</taxon>
        <taxon>Pseudo-nitzschia</taxon>
    </lineage>
</organism>
<dbReference type="Gene3D" id="3.40.532.10">
    <property type="entry name" value="Peptidase C12, ubiquitin carboxyl-terminal hydrolase"/>
    <property type="match status" value="1"/>
</dbReference>
<evidence type="ECO:0000313" key="13">
    <source>
        <dbReference type="EMBL" id="CAD8729729.1"/>
    </source>
</evidence>
<accession>A0A7S0XLX8</accession>
<evidence type="ECO:0000256" key="11">
    <source>
        <dbReference type="RuleBase" id="RU361215"/>
    </source>
</evidence>
<sequence length="319" mass="35695">MSDDWCTIESDPGVFTELLTDLGCTTVQLEELWSLDDETLATLNSTAEIYGLIFLFQWQSKSAANAASEAKNDPLTEDQIPESLFFAHQVTTNACATQAILSVVLNQGEDVELGSTLKEFKDFTASFPPALKGVAISSSEPIKKAHNAFGRTDAFLNDGKYVARHNQSDDVFHFVAYVPHADGKVYELDGLQSGPIVVGSYAEDEPKVKSTKWLSVAREAIQKRMQGDAIKFNLMAVTKDKRLGLKERIEADPTDGSLIHHLNMEEEKRKQWELENERRRHNFVPLCISILKELARAKELPKLVDEAKARKRQKLTGKK</sequence>
<evidence type="ECO:0000256" key="7">
    <source>
        <dbReference type="PIRNR" id="PIRNR038120"/>
    </source>
</evidence>
<keyword evidence="6 7" id="KW-0788">Thiol protease</keyword>
<dbReference type="GO" id="GO:0004843">
    <property type="term" value="F:cysteine-type deubiquitinase activity"/>
    <property type="evidence" value="ECO:0007669"/>
    <property type="project" value="UniProtKB-UniRule"/>
</dbReference>
<evidence type="ECO:0000256" key="6">
    <source>
        <dbReference type="ARBA" id="ARBA00022807"/>
    </source>
</evidence>
<keyword evidence="5 7" id="KW-0378">Hydrolase</keyword>
<dbReference type="GO" id="GO:0005737">
    <property type="term" value="C:cytoplasm"/>
    <property type="evidence" value="ECO:0007669"/>
    <property type="project" value="TreeGrafter"/>
</dbReference>
<dbReference type="InterPro" id="IPR036959">
    <property type="entry name" value="Peptidase_C12_UCH_sf"/>
</dbReference>
<dbReference type="PIRSF" id="PIRSF038120">
    <property type="entry name" value="Ubiquitinyl_hydrolase_UCH37"/>
    <property type="match status" value="1"/>
</dbReference>
<evidence type="ECO:0000256" key="1">
    <source>
        <dbReference type="ARBA" id="ARBA00000707"/>
    </source>
</evidence>
<keyword evidence="3 7" id="KW-0645">Protease</keyword>
<evidence type="ECO:0000256" key="3">
    <source>
        <dbReference type="ARBA" id="ARBA00022670"/>
    </source>
</evidence>
<protein>
    <recommendedName>
        <fullName evidence="7 11">Ubiquitin carboxyl-terminal hydrolase</fullName>
        <ecNumber evidence="7 11">3.4.19.12</ecNumber>
    </recommendedName>
</protein>